<dbReference type="InterPro" id="IPR006076">
    <property type="entry name" value="FAD-dep_OxRdtase"/>
</dbReference>
<comment type="caution">
    <text evidence="3">The sequence shown here is derived from an EMBL/GenBank/DDBJ whole genome shotgun (WGS) entry which is preliminary data.</text>
</comment>
<gene>
    <name evidence="3" type="ORF">JP75_10315</name>
</gene>
<dbReference type="RefSeq" id="WP_035082506.1">
    <property type="nucleotide sequence ID" value="NZ_JQGC01000007.1"/>
</dbReference>
<keyword evidence="1" id="KW-0560">Oxidoreductase</keyword>
<dbReference type="InterPro" id="IPR036188">
    <property type="entry name" value="FAD/NAD-bd_sf"/>
</dbReference>
<dbReference type="AlphaFoldDB" id="A0A087M322"/>
<protein>
    <submittedName>
        <fullName evidence="3">FAD-dependent oxidoreductase</fullName>
    </submittedName>
</protein>
<dbReference type="CDD" id="cd19946">
    <property type="entry name" value="GlpA-like_Fer2_BFD-like"/>
    <property type="match status" value="1"/>
</dbReference>
<accession>A0A087M322</accession>
<dbReference type="SUPFAM" id="SSF54373">
    <property type="entry name" value="FAD-linked reductases, C-terminal domain"/>
    <property type="match status" value="1"/>
</dbReference>
<dbReference type="Pfam" id="PF01266">
    <property type="entry name" value="DAO"/>
    <property type="match status" value="1"/>
</dbReference>
<dbReference type="Gene3D" id="1.10.10.1100">
    <property type="entry name" value="BFD-like [2Fe-2S]-binding domain"/>
    <property type="match status" value="1"/>
</dbReference>
<dbReference type="GO" id="GO:0016491">
    <property type="term" value="F:oxidoreductase activity"/>
    <property type="evidence" value="ECO:0007669"/>
    <property type="project" value="UniProtKB-KW"/>
</dbReference>
<evidence type="ECO:0000313" key="4">
    <source>
        <dbReference type="Proteomes" id="UP000028981"/>
    </source>
</evidence>
<dbReference type="InterPro" id="IPR052745">
    <property type="entry name" value="G3P_Oxidase/Oxidoreductase"/>
</dbReference>
<dbReference type="PROSITE" id="PS51257">
    <property type="entry name" value="PROKAR_LIPOPROTEIN"/>
    <property type="match status" value="1"/>
</dbReference>
<evidence type="ECO:0000256" key="1">
    <source>
        <dbReference type="ARBA" id="ARBA00023002"/>
    </source>
</evidence>
<dbReference type="SUPFAM" id="SSF51905">
    <property type="entry name" value="FAD/NAD(P)-binding domain"/>
    <property type="match status" value="1"/>
</dbReference>
<dbReference type="PANTHER" id="PTHR42720:SF1">
    <property type="entry name" value="GLYCEROL 3-PHOSPHATE OXIDASE"/>
    <property type="match status" value="1"/>
</dbReference>
<organism evidence="3 4">
    <name type="scientific">Devosia riboflavina</name>
    <dbReference type="NCBI Taxonomy" id="46914"/>
    <lineage>
        <taxon>Bacteria</taxon>
        <taxon>Pseudomonadati</taxon>
        <taxon>Pseudomonadota</taxon>
        <taxon>Alphaproteobacteria</taxon>
        <taxon>Hyphomicrobiales</taxon>
        <taxon>Devosiaceae</taxon>
        <taxon>Devosia</taxon>
    </lineage>
</organism>
<name>A0A087M322_9HYPH</name>
<dbReference type="Proteomes" id="UP000028981">
    <property type="component" value="Unassembled WGS sequence"/>
</dbReference>
<sequence>MPELAVKSNCYDVAIVGGGVVGCAVARRLTLDGARVVLIEKGADILSGASKANSALLHTGFDAPAGSLELQCMQAGYAEYLAIRAELNLPLLETGGMVIAWNEEQLSKLDGILAQAHGNGVGDAVLVDGAAVAAREPHLAPSLGAVLVPGEHVIDPWSAPLAYLTQAVVNGAEFLRSTEVIGGRFADDEWALDTSSGPLRARFVVNCAGLFGDRLEASLLGDAHFSIKPRKGQFLVFDKMAAKLMRTIILPVPTERTKGVVLARTAFGNVLVGPTAEEQDDRVHARTDEATLEILHDAAVAMIPELADVPVNAIYAGLRPASEQKHYRIRREDGRQFLTLGGIRSTGLTAALGLAQFAAGELRAMGLEISALAEPVVKPMPNISEMAPRDWQAENHGTIICHCELVTEREIAATFDTAVPPGDLGGLKRRTRACMGRCQGFYCSANVARLSEGRLDPPMAAAS</sequence>
<reference evidence="3 4" key="1">
    <citation type="submission" date="2014-08" db="EMBL/GenBank/DDBJ databases">
        <authorList>
            <person name="Hassan Y.I."/>
            <person name="Lepp D."/>
            <person name="Zhou T."/>
        </authorList>
    </citation>
    <scope>NUCLEOTIDE SEQUENCE [LARGE SCALE GENOMIC DNA]</scope>
    <source>
        <strain evidence="3 4">IFO13584</strain>
    </source>
</reference>
<keyword evidence="4" id="KW-1185">Reference proteome</keyword>
<dbReference type="Gene3D" id="3.50.50.60">
    <property type="entry name" value="FAD/NAD(P)-binding domain"/>
    <property type="match status" value="1"/>
</dbReference>
<dbReference type="Gene3D" id="3.30.9.10">
    <property type="entry name" value="D-Amino Acid Oxidase, subunit A, domain 2"/>
    <property type="match status" value="1"/>
</dbReference>
<evidence type="ECO:0000259" key="2">
    <source>
        <dbReference type="Pfam" id="PF01266"/>
    </source>
</evidence>
<dbReference type="InterPro" id="IPR041854">
    <property type="entry name" value="BFD-like_2Fe2S-bd_dom_sf"/>
</dbReference>
<dbReference type="PANTHER" id="PTHR42720">
    <property type="entry name" value="GLYCEROL-3-PHOSPHATE DEHYDROGENASE"/>
    <property type="match status" value="1"/>
</dbReference>
<dbReference type="EMBL" id="JQGC01000007">
    <property type="protein sequence ID" value="KFL31275.1"/>
    <property type="molecule type" value="Genomic_DNA"/>
</dbReference>
<dbReference type="STRING" id="46914.JP75_10315"/>
<feature type="domain" description="FAD dependent oxidoreductase" evidence="2">
    <location>
        <begin position="12"/>
        <end position="359"/>
    </location>
</feature>
<proteinExistence type="predicted"/>
<evidence type="ECO:0000313" key="3">
    <source>
        <dbReference type="EMBL" id="KFL31275.1"/>
    </source>
</evidence>